<accession>A0A9Q9MIN6</accession>
<gene>
    <name evidence="1" type="ORF">Daura_19280</name>
</gene>
<reference evidence="1" key="1">
    <citation type="submission" date="2021-04" db="EMBL/GenBank/DDBJ databases">
        <title>Dactylosporangium aurantiacum NRRL B-8018 full assembly.</title>
        <authorList>
            <person name="Hartkoorn R.C."/>
            <person name="Beaudoing E."/>
            <person name="Hot D."/>
        </authorList>
    </citation>
    <scope>NUCLEOTIDE SEQUENCE</scope>
    <source>
        <strain evidence="1">NRRL B-8018</strain>
    </source>
</reference>
<evidence type="ECO:0000313" key="2">
    <source>
        <dbReference type="Proteomes" id="UP001058003"/>
    </source>
</evidence>
<dbReference type="AlphaFoldDB" id="A0A9Q9MIN6"/>
<evidence type="ECO:0000313" key="1">
    <source>
        <dbReference type="EMBL" id="UWZ58119.1"/>
    </source>
</evidence>
<dbReference type="Proteomes" id="UP001058003">
    <property type="component" value="Chromosome"/>
</dbReference>
<name>A0A9Q9MIN6_9ACTN</name>
<dbReference type="KEGG" id="daur:Daura_19280"/>
<sequence length="155" mass="16845">MEYDAVEAAIRRAIDAADEERLRAFAADAVLRLTGDDDRLGTVPGRELTGPAWQALHAAHRDVLTAGPAELRRHLDTVDAGVLSDGDMDPDLLLTVTALDSWTGLLETGDRRHVFDLSIRLIEVVERDVEDADPVDFLASRAVAAEYARITGALT</sequence>
<dbReference type="OrthoDB" id="4467223at2"/>
<proteinExistence type="predicted"/>
<keyword evidence="2" id="KW-1185">Reference proteome</keyword>
<protein>
    <submittedName>
        <fullName evidence="1">Uncharacterized protein</fullName>
    </submittedName>
</protein>
<organism evidence="1 2">
    <name type="scientific">Dactylosporangium aurantiacum</name>
    <dbReference type="NCBI Taxonomy" id="35754"/>
    <lineage>
        <taxon>Bacteria</taxon>
        <taxon>Bacillati</taxon>
        <taxon>Actinomycetota</taxon>
        <taxon>Actinomycetes</taxon>
        <taxon>Micromonosporales</taxon>
        <taxon>Micromonosporaceae</taxon>
        <taxon>Dactylosporangium</taxon>
    </lineage>
</organism>
<dbReference type="RefSeq" id="WP_033365064.1">
    <property type="nucleotide sequence ID" value="NZ_CP073767.1"/>
</dbReference>
<dbReference type="EMBL" id="CP073767">
    <property type="protein sequence ID" value="UWZ58119.1"/>
    <property type="molecule type" value="Genomic_DNA"/>
</dbReference>